<dbReference type="Proteomes" id="UP000245711">
    <property type="component" value="Chromosome"/>
</dbReference>
<proteinExistence type="predicted"/>
<gene>
    <name evidence="2" type="ORF">CBI38_24630</name>
</gene>
<evidence type="ECO:0000313" key="2">
    <source>
        <dbReference type="EMBL" id="AWK74264.1"/>
    </source>
</evidence>
<dbReference type="NCBIfam" id="TIGR01764">
    <property type="entry name" value="excise"/>
    <property type="match status" value="1"/>
</dbReference>
<dbReference type="EMBL" id="CP021354">
    <property type="protein sequence ID" value="AWK74264.1"/>
    <property type="molecule type" value="Genomic_DNA"/>
</dbReference>
<dbReference type="Pfam" id="PF12728">
    <property type="entry name" value="HTH_17"/>
    <property type="match status" value="1"/>
</dbReference>
<organism evidence="2 3">
    <name type="scientific">Rhodococcus oxybenzonivorans</name>
    <dbReference type="NCBI Taxonomy" id="1990687"/>
    <lineage>
        <taxon>Bacteria</taxon>
        <taxon>Bacillati</taxon>
        <taxon>Actinomycetota</taxon>
        <taxon>Actinomycetes</taxon>
        <taxon>Mycobacteriales</taxon>
        <taxon>Nocardiaceae</taxon>
        <taxon>Rhodococcus</taxon>
    </lineage>
</organism>
<sequence>MQNKLNTITETLDRVAVSRSKLYELMDAGDIRSVKVGKRRLISDAAINDWIAGLEAKSGNAA</sequence>
<evidence type="ECO:0000259" key="1">
    <source>
        <dbReference type="Pfam" id="PF12728"/>
    </source>
</evidence>
<keyword evidence="3" id="KW-1185">Reference proteome</keyword>
<dbReference type="GO" id="GO:0003677">
    <property type="term" value="F:DNA binding"/>
    <property type="evidence" value="ECO:0007669"/>
    <property type="project" value="InterPro"/>
</dbReference>
<dbReference type="InterPro" id="IPR041657">
    <property type="entry name" value="HTH_17"/>
</dbReference>
<dbReference type="AlphaFoldDB" id="A0A2S2C0D2"/>
<name>A0A2S2C0D2_9NOCA</name>
<evidence type="ECO:0000313" key="3">
    <source>
        <dbReference type="Proteomes" id="UP000245711"/>
    </source>
</evidence>
<dbReference type="KEGG" id="roz:CBI38_24630"/>
<protein>
    <recommendedName>
        <fullName evidence="1">Helix-turn-helix domain-containing protein</fullName>
    </recommendedName>
</protein>
<accession>A0A2S2C0D2</accession>
<reference evidence="2 3" key="1">
    <citation type="submission" date="2017-05" db="EMBL/GenBank/DDBJ databases">
        <title>Isolation of Rhodococcus sp. S2-17 biodegrading of BP-3.</title>
        <authorList>
            <person name="Lee Y."/>
            <person name="Kim K.H."/>
            <person name="Chun B.H."/>
            <person name="Jung H.S."/>
            <person name="Jeon C.O."/>
        </authorList>
    </citation>
    <scope>NUCLEOTIDE SEQUENCE [LARGE SCALE GENOMIC DNA]</scope>
    <source>
        <strain evidence="2 3">S2-17</strain>
    </source>
</reference>
<dbReference type="OrthoDB" id="9806039at2"/>
<dbReference type="RefSeq" id="WP_109333028.1">
    <property type="nucleotide sequence ID" value="NZ_CP021354.1"/>
</dbReference>
<dbReference type="InterPro" id="IPR010093">
    <property type="entry name" value="SinI_DNA-bd"/>
</dbReference>
<feature type="domain" description="Helix-turn-helix" evidence="1">
    <location>
        <begin position="7"/>
        <end position="52"/>
    </location>
</feature>